<dbReference type="PANTHER" id="PTHR24421:SF10">
    <property type="entry name" value="NITRATE_NITRITE SENSOR PROTEIN NARQ"/>
    <property type="match status" value="1"/>
</dbReference>
<evidence type="ECO:0000313" key="11">
    <source>
        <dbReference type="EMBL" id="GII91588.1"/>
    </source>
</evidence>
<keyword evidence="4" id="KW-0808">Transferase</keyword>
<feature type="transmembrane region" description="Helical" evidence="9">
    <location>
        <begin position="94"/>
        <end position="110"/>
    </location>
</feature>
<feature type="transmembrane region" description="Helical" evidence="9">
    <location>
        <begin position="117"/>
        <end position="136"/>
    </location>
</feature>
<evidence type="ECO:0000313" key="12">
    <source>
        <dbReference type="Proteomes" id="UP000606172"/>
    </source>
</evidence>
<dbReference type="GO" id="GO:0005524">
    <property type="term" value="F:ATP binding"/>
    <property type="evidence" value="ECO:0007669"/>
    <property type="project" value="UniProtKB-KW"/>
</dbReference>
<keyword evidence="9" id="KW-1133">Transmembrane helix</keyword>
<dbReference type="InterPro" id="IPR036890">
    <property type="entry name" value="HATPase_C_sf"/>
</dbReference>
<dbReference type="GO" id="GO:0016020">
    <property type="term" value="C:membrane"/>
    <property type="evidence" value="ECO:0007669"/>
    <property type="project" value="InterPro"/>
</dbReference>
<evidence type="ECO:0000256" key="2">
    <source>
        <dbReference type="ARBA" id="ARBA00012438"/>
    </source>
</evidence>
<evidence type="ECO:0000256" key="5">
    <source>
        <dbReference type="ARBA" id="ARBA00022741"/>
    </source>
</evidence>
<sequence>MHGLARSVWSEPAPPNPPKRVWRDWALVAVLVPAALLEGLFRPDLPWPALSTAITIALMPALLWRRSRPLLALAAPFAVNAVVNLFAGGAQVETWTMAYLLIVVYALLRWGSGREAAIGVAVVAGSLLLSLGLGRIAPSEVAGVFTVVFAVMALGVAFRYRARARLREIEQIKLLEREQLARDLHDTVAHHVSAMAIRAQAGLAMAEIPGAATDALRVIEAEASRALAEMRAMVHLLRYEGPAEPAPGIPFADLRELADHGRSGPAVEVEVTGDLDGLPTSVEAAIYRIAQESVTNARRHARNATRIEVRAEAGATAVRLRVSDDGEHVPRTASSGYGIVGMAERAGLLGGTCQAGPDPGGGWTVTAELPRKAS</sequence>
<comment type="catalytic activity">
    <reaction evidence="1">
        <text>ATP + protein L-histidine = ADP + protein N-phospho-L-histidine.</text>
        <dbReference type="EC" id="2.7.13.3"/>
    </reaction>
</comment>
<dbReference type="Gene3D" id="1.20.5.1930">
    <property type="match status" value="1"/>
</dbReference>
<reference evidence="11" key="1">
    <citation type="submission" date="2021-01" db="EMBL/GenBank/DDBJ databases">
        <title>Whole genome shotgun sequence of Sinosporangium siamense NBRC 109515.</title>
        <authorList>
            <person name="Komaki H."/>
            <person name="Tamura T."/>
        </authorList>
    </citation>
    <scope>NUCLEOTIDE SEQUENCE</scope>
    <source>
        <strain evidence="11">NBRC 109515</strain>
    </source>
</reference>
<evidence type="ECO:0000256" key="4">
    <source>
        <dbReference type="ARBA" id="ARBA00022679"/>
    </source>
</evidence>
<keyword evidence="9" id="KW-0812">Transmembrane</keyword>
<evidence type="ECO:0000256" key="1">
    <source>
        <dbReference type="ARBA" id="ARBA00000085"/>
    </source>
</evidence>
<dbReference type="Pfam" id="PF02518">
    <property type="entry name" value="HATPase_c"/>
    <property type="match status" value="1"/>
</dbReference>
<feature type="transmembrane region" description="Helical" evidence="9">
    <location>
        <begin position="142"/>
        <end position="160"/>
    </location>
</feature>
<proteinExistence type="predicted"/>
<evidence type="ECO:0000256" key="3">
    <source>
        <dbReference type="ARBA" id="ARBA00022553"/>
    </source>
</evidence>
<evidence type="ECO:0000256" key="8">
    <source>
        <dbReference type="ARBA" id="ARBA00023012"/>
    </source>
</evidence>
<evidence type="ECO:0000256" key="9">
    <source>
        <dbReference type="SAM" id="Phobius"/>
    </source>
</evidence>
<keyword evidence="7" id="KW-0067">ATP-binding</keyword>
<dbReference type="PANTHER" id="PTHR24421">
    <property type="entry name" value="NITRATE/NITRITE SENSOR PROTEIN NARX-RELATED"/>
    <property type="match status" value="1"/>
</dbReference>
<evidence type="ECO:0000256" key="7">
    <source>
        <dbReference type="ARBA" id="ARBA00022840"/>
    </source>
</evidence>
<dbReference type="InterPro" id="IPR050482">
    <property type="entry name" value="Sensor_HK_TwoCompSys"/>
</dbReference>
<keyword evidence="3" id="KW-0597">Phosphoprotein</keyword>
<dbReference type="Pfam" id="PF07730">
    <property type="entry name" value="HisKA_3"/>
    <property type="match status" value="1"/>
</dbReference>
<organism evidence="11 12">
    <name type="scientific">Sinosporangium siamense</name>
    <dbReference type="NCBI Taxonomy" id="1367973"/>
    <lineage>
        <taxon>Bacteria</taxon>
        <taxon>Bacillati</taxon>
        <taxon>Actinomycetota</taxon>
        <taxon>Actinomycetes</taxon>
        <taxon>Streptosporangiales</taxon>
        <taxon>Streptosporangiaceae</taxon>
        <taxon>Sinosporangium</taxon>
    </lineage>
</organism>
<dbReference type="EMBL" id="BOOW01000010">
    <property type="protein sequence ID" value="GII91588.1"/>
    <property type="molecule type" value="Genomic_DNA"/>
</dbReference>
<comment type="caution">
    <text evidence="11">The sequence shown here is derived from an EMBL/GenBank/DDBJ whole genome shotgun (WGS) entry which is preliminary data.</text>
</comment>
<keyword evidence="9" id="KW-0472">Membrane</keyword>
<gene>
    <name evidence="11" type="ORF">Ssi02_18190</name>
</gene>
<evidence type="ECO:0000259" key="10">
    <source>
        <dbReference type="SMART" id="SM00387"/>
    </source>
</evidence>
<accession>A0A919RCX2</accession>
<dbReference type="Gene3D" id="3.30.565.10">
    <property type="entry name" value="Histidine kinase-like ATPase, C-terminal domain"/>
    <property type="match status" value="1"/>
</dbReference>
<dbReference type="InterPro" id="IPR011712">
    <property type="entry name" value="Sig_transdc_His_kin_sub3_dim/P"/>
</dbReference>
<keyword evidence="5" id="KW-0547">Nucleotide-binding</keyword>
<dbReference type="RefSeq" id="WP_239128731.1">
    <property type="nucleotide sequence ID" value="NZ_BOOW01000010.1"/>
</dbReference>
<keyword evidence="8" id="KW-0902">Two-component regulatory system</keyword>
<dbReference type="GO" id="GO:0000155">
    <property type="term" value="F:phosphorelay sensor kinase activity"/>
    <property type="evidence" value="ECO:0007669"/>
    <property type="project" value="InterPro"/>
</dbReference>
<dbReference type="InterPro" id="IPR003594">
    <property type="entry name" value="HATPase_dom"/>
</dbReference>
<dbReference type="GO" id="GO:0046983">
    <property type="term" value="F:protein dimerization activity"/>
    <property type="evidence" value="ECO:0007669"/>
    <property type="project" value="InterPro"/>
</dbReference>
<protein>
    <recommendedName>
        <fullName evidence="2">histidine kinase</fullName>
        <ecNumber evidence="2">2.7.13.3</ecNumber>
    </recommendedName>
</protein>
<feature type="transmembrane region" description="Helical" evidence="9">
    <location>
        <begin position="47"/>
        <end position="63"/>
    </location>
</feature>
<keyword evidence="6 11" id="KW-0418">Kinase</keyword>
<dbReference type="EC" id="2.7.13.3" evidence="2"/>
<feature type="transmembrane region" description="Helical" evidence="9">
    <location>
        <begin position="70"/>
        <end position="88"/>
    </location>
</feature>
<dbReference type="SMART" id="SM00387">
    <property type="entry name" value="HATPase_c"/>
    <property type="match status" value="1"/>
</dbReference>
<dbReference type="CDD" id="cd16917">
    <property type="entry name" value="HATPase_UhpB-NarQ-NarX-like"/>
    <property type="match status" value="1"/>
</dbReference>
<feature type="domain" description="Histidine kinase/HSP90-like ATPase" evidence="10">
    <location>
        <begin position="281"/>
        <end position="373"/>
    </location>
</feature>
<dbReference type="Proteomes" id="UP000606172">
    <property type="component" value="Unassembled WGS sequence"/>
</dbReference>
<keyword evidence="12" id="KW-1185">Reference proteome</keyword>
<name>A0A919RCX2_9ACTN</name>
<evidence type="ECO:0000256" key="6">
    <source>
        <dbReference type="ARBA" id="ARBA00022777"/>
    </source>
</evidence>
<dbReference type="AlphaFoldDB" id="A0A919RCX2"/>
<dbReference type="SUPFAM" id="SSF55874">
    <property type="entry name" value="ATPase domain of HSP90 chaperone/DNA topoisomerase II/histidine kinase"/>
    <property type="match status" value="1"/>
</dbReference>